<reference evidence="2" key="1">
    <citation type="submission" date="2018-02" db="EMBL/GenBank/DDBJ databases">
        <title>Rhizophora mucronata_Transcriptome.</title>
        <authorList>
            <person name="Meera S.P."/>
            <person name="Sreeshan A."/>
            <person name="Augustine A."/>
        </authorList>
    </citation>
    <scope>NUCLEOTIDE SEQUENCE</scope>
    <source>
        <tissue evidence="2">Leaf</tissue>
    </source>
</reference>
<protein>
    <submittedName>
        <fullName evidence="2">Uncharacterized protein</fullName>
    </submittedName>
</protein>
<evidence type="ECO:0000256" key="1">
    <source>
        <dbReference type="SAM" id="Phobius"/>
    </source>
</evidence>
<keyword evidence="1" id="KW-0812">Transmembrane</keyword>
<feature type="transmembrane region" description="Helical" evidence="1">
    <location>
        <begin position="20"/>
        <end position="37"/>
    </location>
</feature>
<keyword evidence="1" id="KW-0472">Membrane</keyword>
<sequence length="71" mass="8089">MSLFPLFFDTLGSFLNYPLVYFVQESLCSIFLVSFNIRGITHFFMFVSAYTIQTSNTCGCVNAKFGREVAH</sequence>
<keyword evidence="1" id="KW-1133">Transmembrane helix</keyword>
<evidence type="ECO:0000313" key="2">
    <source>
        <dbReference type="EMBL" id="MBX56163.1"/>
    </source>
</evidence>
<dbReference type="AlphaFoldDB" id="A0A2P2PN36"/>
<name>A0A2P2PN36_RHIMU</name>
<proteinExistence type="predicted"/>
<accession>A0A2P2PN36</accession>
<dbReference type="EMBL" id="GGEC01075679">
    <property type="protein sequence ID" value="MBX56163.1"/>
    <property type="molecule type" value="Transcribed_RNA"/>
</dbReference>
<organism evidence="2">
    <name type="scientific">Rhizophora mucronata</name>
    <name type="common">Asiatic mangrove</name>
    <dbReference type="NCBI Taxonomy" id="61149"/>
    <lineage>
        <taxon>Eukaryota</taxon>
        <taxon>Viridiplantae</taxon>
        <taxon>Streptophyta</taxon>
        <taxon>Embryophyta</taxon>
        <taxon>Tracheophyta</taxon>
        <taxon>Spermatophyta</taxon>
        <taxon>Magnoliopsida</taxon>
        <taxon>eudicotyledons</taxon>
        <taxon>Gunneridae</taxon>
        <taxon>Pentapetalae</taxon>
        <taxon>rosids</taxon>
        <taxon>fabids</taxon>
        <taxon>Malpighiales</taxon>
        <taxon>Rhizophoraceae</taxon>
        <taxon>Rhizophora</taxon>
    </lineage>
</organism>